<keyword evidence="2" id="KW-1185">Reference proteome</keyword>
<comment type="caution">
    <text evidence="1">The sequence shown here is derived from an EMBL/GenBank/DDBJ whole genome shotgun (WGS) entry which is preliminary data.</text>
</comment>
<sequence length="273" mass="31553">MKNPNNPVSDDPIAARKWLRWLPTGMPAHRALVTDLMWLHHTMPTVSQVKTFDLRELRTVRDACPRRISWAVAFLRAYALAAVEFPSLRRTYLSWPWPHLYEHPETVGNLVVSRNSGDERWLFFAPITSAENGLLDQQQGLLERYQSGPPEEVFKNQVRLAYYPFYIRRLLWWMRFHFSPRKRIKRLGTFALTTVAGQGVTILDPRAPVTSTLTYGPLNDAGECDVTIAYDHRVMDGKEVADILCATERIMQTRIVREFHDLAQQHRSRAVAA</sequence>
<dbReference type="RefSeq" id="WP_207395256.1">
    <property type="nucleotide sequence ID" value="NZ_JABRWO010000002.1"/>
</dbReference>
<gene>
    <name evidence="1" type="ORF">HOV93_09230</name>
</gene>
<evidence type="ECO:0000313" key="2">
    <source>
        <dbReference type="Proteomes" id="UP000551616"/>
    </source>
</evidence>
<proteinExistence type="predicted"/>
<evidence type="ECO:0008006" key="3">
    <source>
        <dbReference type="Google" id="ProtNLM"/>
    </source>
</evidence>
<dbReference type="Gene3D" id="3.30.559.10">
    <property type="entry name" value="Chloramphenicol acetyltransferase-like domain"/>
    <property type="match status" value="1"/>
</dbReference>
<name>A0A7V8V2U4_9BACT</name>
<dbReference type="EMBL" id="JABRWO010000002">
    <property type="protein sequence ID" value="MBA2113771.1"/>
    <property type="molecule type" value="Genomic_DNA"/>
</dbReference>
<organism evidence="1 2">
    <name type="scientific">Bremerella alba</name>
    <dbReference type="NCBI Taxonomy" id="980252"/>
    <lineage>
        <taxon>Bacteria</taxon>
        <taxon>Pseudomonadati</taxon>
        <taxon>Planctomycetota</taxon>
        <taxon>Planctomycetia</taxon>
        <taxon>Pirellulales</taxon>
        <taxon>Pirellulaceae</taxon>
        <taxon>Bremerella</taxon>
    </lineage>
</organism>
<protein>
    <recommendedName>
        <fullName evidence="3">Branched-chain alpha-keto acid dehydrogenase subunit E2</fullName>
    </recommendedName>
</protein>
<dbReference type="SUPFAM" id="SSF52777">
    <property type="entry name" value="CoA-dependent acyltransferases"/>
    <property type="match status" value="1"/>
</dbReference>
<dbReference type="InterPro" id="IPR023213">
    <property type="entry name" value="CAT-like_dom_sf"/>
</dbReference>
<dbReference type="Proteomes" id="UP000551616">
    <property type="component" value="Unassembled WGS sequence"/>
</dbReference>
<evidence type="ECO:0000313" key="1">
    <source>
        <dbReference type="EMBL" id="MBA2113771.1"/>
    </source>
</evidence>
<dbReference type="AlphaFoldDB" id="A0A7V8V2U4"/>
<reference evidence="1 2" key="1">
    <citation type="submission" date="2020-05" db="EMBL/GenBank/DDBJ databases">
        <title>Bremerella alba sp. nov., a novel planctomycete isolated from the surface of the macroalga Fucus spiralis.</title>
        <authorList>
            <person name="Godinho O."/>
            <person name="Botelho R."/>
            <person name="Albuquerque L."/>
            <person name="Wiegand S."/>
            <person name="Da Costa M.S."/>
            <person name="Lobo-Da-Cunha A."/>
            <person name="Jogler C."/>
            <person name="Lage O.M."/>
        </authorList>
    </citation>
    <scope>NUCLEOTIDE SEQUENCE [LARGE SCALE GENOMIC DNA]</scope>
    <source>
        <strain evidence="1 2">FF15</strain>
    </source>
</reference>
<accession>A0A7V8V2U4</accession>